<sequence length="569" mass="61925">MAGGEGRRGTDVNKPKSQDRWAAEPDQEAQVKATQVTTMNNTMRDAEEDHHHHNHTNHNHHNHHHNNYQSFSTTTTTIISTPVLRTPALEDTDEVDGVLFNTAHLPNEGRGTPELGNGALPHLHYTPVPSGVAPIKVYLTRFWILATFSFLAMFQCLMWNTWGPISASMDAAYPGVGIGDRGHDGKLGHHHVCGDRDCGWGSSSVGVWWQLGTVIRVLPLLVSTNVTFFTAMCHICAILVGTAGTLVLAAPPMIAAVWFPPKERTTATAFAQMMNMLGNGGSYLEPLMVQEPSSPQPDAEEVDEIQHDIKRLVYIWAGVGVALMVVLVAYFPAKPPSPPSLTSHVERLDFWESVKMMCRNKDLLLLVMSYGVSVGIPAAWLSVLNFSLYDLGLSQDEAMWVGVAGVLVSCGATMVVGRLTDLIYGHIKLSLILTSALTIFFFYWFFLLSCRAIPVSTWQIYVTVTGGIALNFAMSPLFFELAVESAYPCSEVMVGGVLTAFQQPGGPLLPLPVPGALPKLPVGNIRAVVWDGGFSHPSVIRSGGLLSLQHRPQPCTLSLPAHLTCPDLP</sequence>
<keyword evidence="2 6" id="KW-0812">Transmembrane</keyword>
<evidence type="ECO:0000313" key="7">
    <source>
        <dbReference type="EMBL" id="KAK8378477.1"/>
    </source>
</evidence>
<feature type="transmembrane region" description="Helical" evidence="6">
    <location>
        <begin position="398"/>
        <end position="417"/>
    </location>
</feature>
<keyword evidence="3 6" id="KW-1133">Transmembrane helix</keyword>
<feature type="compositionally biased region" description="Basic and acidic residues" evidence="5">
    <location>
        <begin position="1"/>
        <end position="23"/>
    </location>
</feature>
<organism evidence="7 8">
    <name type="scientific">Scylla paramamosain</name>
    <name type="common">Mud crab</name>
    <dbReference type="NCBI Taxonomy" id="85552"/>
    <lineage>
        <taxon>Eukaryota</taxon>
        <taxon>Metazoa</taxon>
        <taxon>Ecdysozoa</taxon>
        <taxon>Arthropoda</taxon>
        <taxon>Crustacea</taxon>
        <taxon>Multicrustacea</taxon>
        <taxon>Malacostraca</taxon>
        <taxon>Eumalacostraca</taxon>
        <taxon>Eucarida</taxon>
        <taxon>Decapoda</taxon>
        <taxon>Pleocyemata</taxon>
        <taxon>Brachyura</taxon>
        <taxon>Eubrachyura</taxon>
        <taxon>Portunoidea</taxon>
        <taxon>Portunidae</taxon>
        <taxon>Portuninae</taxon>
        <taxon>Scylla</taxon>
    </lineage>
</organism>
<evidence type="ECO:0000256" key="3">
    <source>
        <dbReference type="ARBA" id="ARBA00022989"/>
    </source>
</evidence>
<evidence type="ECO:0000256" key="4">
    <source>
        <dbReference type="ARBA" id="ARBA00023136"/>
    </source>
</evidence>
<comment type="subcellular location">
    <subcellularLocation>
        <location evidence="1">Membrane</location>
        <topology evidence="1">Multi-pass membrane protein</topology>
    </subcellularLocation>
</comment>
<proteinExistence type="predicted"/>
<dbReference type="AlphaFoldDB" id="A0AAW0SUJ1"/>
<dbReference type="InterPro" id="IPR036259">
    <property type="entry name" value="MFS_trans_sf"/>
</dbReference>
<feature type="transmembrane region" description="Helical" evidence="6">
    <location>
        <begin position="458"/>
        <end position="479"/>
    </location>
</feature>
<feature type="compositionally biased region" description="Basic residues" evidence="5">
    <location>
        <begin position="52"/>
        <end position="66"/>
    </location>
</feature>
<dbReference type="GO" id="GO:0022857">
    <property type="term" value="F:transmembrane transporter activity"/>
    <property type="evidence" value="ECO:0007669"/>
    <property type="project" value="InterPro"/>
</dbReference>
<dbReference type="Gene3D" id="1.20.1250.20">
    <property type="entry name" value="MFS general substrate transporter like domains"/>
    <property type="match status" value="1"/>
</dbReference>
<feature type="transmembrane region" description="Helical" evidence="6">
    <location>
        <begin position="313"/>
        <end position="333"/>
    </location>
</feature>
<feature type="transmembrane region" description="Helical" evidence="6">
    <location>
        <begin position="363"/>
        <end position="386"/>
    </location>
</feature>
<feature type="transmembrane region" description="Helical" evidence="6">
    <location>
        <begin position="142"/>
        <end position="162"/>
    </location>
</feature>
<feature type="region of interest" description="Disordered" evidence="5">
    <location>
        <begin position="47"/>
        <end position="69"/>
    </location>
</feature>
<dbReference type="InterPro" id="IPR011701">
    <property type="entry name" value="MFS"/>
</dbReference>
<feature type="transmembrane region" description="Helical" evidence="6">
    <location>
        <begin position="207"/>
        <end position="228"/>
    </location>
</feature>
<gene>
    <name evidence="7" type="ORF">O3P69_011175</name>
</gene>
<dbReference type="SUPFAM" id="SSF103473">
    <property type="entry name" value="MFS general substrate transporter"/>
    <property type="match status" value="1"/>
</dbReference>
<dbReference type="EMBL" id="JARAKH010000045">
    <property type="protein sequence ID" value="KAK8378477.1"/>
    <property type="molecule type" value="Genomic_DNA"/>
</dbReference>
<evidence type="ECO:0000256" key="5">
    <source>
        <dbReference type="SAM" id="MobiDB-lite"/>
    </source>
</evidence>
<feature type="region of interest" description="Disordered" evidence="5">
    <location>
        <begin position="1"/>
        <end position="34"/>
    </location>
</feature>
<feature type="transmembrane region" description="Helical" evidence="6">
    <location>
        <begin position="235"/>
        <end position="259"/>
    </location>
</feature>
<evidence type="ECO:0000313" key="8">
    <source>
        <dbReference type="Proteomes" id="UP001487740"/>
    </source>
</evidence>
<name>A0AAW0SUJ1_SCYPA</name>
<dbReference type="Pfam" id="PF07690">
    <property type="entry name" value="MFS_1"/>
    <property type="match status" value="1"/>
</dbReference>
<comment type="caution">
    <text evidence="7">The sequence shown here is derived from an EMBL/GenBank/DDBJ whole genome shotgun (WGS) entry which is preliminary data.</text>
</comment>
<protein>
    <submittedName>
        <fullName evidence="7">Uncharacterized protein</fullName>
    </submittedName>
</protein>
<reference evidence="7 8" key="1">
    <citation type="submission" date="2023-03" db="EMBL/GenBank/DDBJ databases">
        <title>High-quality genome of Scylla paramamosain provides insights in environmental adaptation.</title>
        <authorList>
            <person name="Zhang L."/>
        </authorList>
    </citation>
    <scope>NUCLEOTIDE SEQUENCE [LARGE SCALE GENOMIC DNA]</scope>
    <source>
        <strain evidence="7">LZ_2023a</strain>
        <tissue evidence="7">Muscle</tissue>
    </source>
</reference>
<dbReference type="InterPro" id="IPR049680">
    <property type="entry name" value="FLVCR1-2_SLC49-like"/>
</dbReference>
<dbReference type="PANTHER" id="PTHR10924:SF27">
    <property type="entry name" value="SOLUTE CARRIER FAMILY 49 MEMBER 4"/>
    <property type="match status" value="1"/>
</dbReference>
<keyword evidence="4 6" id="KW-0472">Membrane</keyword>
<evidence type="ECO:0000256" key="1">
    <source>
        <dbReference type="ARBA" id="ARBA00004141"/>
    </source>
</evidence>
<dbReference type="GO" id="GO:0016020">
    <property type="term" value="C:membrane"/>
    <property type="evidence" value="ECO:0007669"/>
    <property type="project" value="UniProtKB-SubCell"/>
</dbReference>
<keyword evidence="8" id="KW-1185">Reference proteome</keyword>
<dbReference type="PANTHER" id="PTHR10924">
    <property type="entry name" value="MAJOR FACILITATOR SUPERFAMILY PROTEIN-RELATED"/>
    <property type="match status" value="1"/>
</dbReference>
<evidence type="ECO:0000256" key="2">
    <source>
        <dbReference type="ARBA" id="ARBA00022692"/>
    </source>
</evidence>
<dbReference type="Proteomes" id="UP001487740">
    <property type="component" value="Unassembled WGS sequence"/>
</dbReference>
<accession>A0AAW0SUJ1</accession>
<feature type="transmembrane region" description="Helical" evidence="6">
    <location>
        <begin position="429"/>
        <end position="446"/>
    </location>
</feature>
<evidence type="ECO:0000256" key="6">
    <source>
        <dbReference type="SAM" id="Phobius"/>
    </source>
</evidence>